<dbReference type="EMBL" id="CP042425">
    <property type="protein sequence ID" value="QEL15143.1"/>
    <property type="molecule type" value="Genomic_DNA"/>
</dbReference>
<dbReference type="CDD" id="cd03784">
    <property type="entry name" value="GT1_Gtf-like"/>
    <property type="match status" value="1"/>
</dbReference>
<keyword evidence="1 2" id="KW-0808">Transferase</keyword>
<dbReference type="GO" id="GO:0017000">
    <property type="term" value="P:antibiotic biosynthetic process"/>
    <property type="evidence" value="ECO:0007669"/>
    <property type="project" value="UniProtKB-ARBA"/>
</dbReference>
<reference evidence="4" key="1">
    <citation type="submission" date="2019-08" db="EMBL/GenBank/DDBJ databases">
        <title>Limnoglobus roseus gen. nov., sp. nov., a novel freshwater planctomycete with a giant genome from the family Gemmataceae.</title>
        <authorList>
            <person name="Kulichevskaya I.S."/>
            <person name="Naumoff D.G."/>
            <person name="Miroshnikov K."/>
            <person name="Ivanova A."/>
            <person name="Philippov D.A."/>
            <person name="Hakobyan A."/>
            <person name="Rijpstra I.C."/>
            <person name="Sinninghe Damste J.S."/>
            <person name="Liesack W."/>
            <person name="Dedysh S.N."/>
        </authorList>
    </citation>
    <scope>NUCLEOTIDE SEQUENCE [LARGE SCALE GENOMIC DNA]</scope>
    <source>
        <strain evidence="4">PX52</strain>
    </source>
</reference>
<dbReference type="PROSITE" id="PS00375">
    <property type="entry name" value="UDPGT"/>
    <property type="match status" value="1"/>
</dbReference>
<evidence type="ECO:0000256" key="1">
    <source>
        <dbReference type="ARBA" id="ARBA00022679"/>
    </source>
</evidence>
<dbReference type="SUPFAM" id="SSF53756">
    <property type="entry name" value="UDP-Glycosyltransferase/glycogen phosphorylase"/>
    <property type="match status" value="1"/>
</dbReference>
<proteinExistence type="inferred from homology"/>
<dbReference type="AlphaFoldDB" id="A0A5C1AAE4"/>
<name>A0A5C1AAE4_9BACT</name>
<gene>
    <name evidence="3" type="ORF">PX52LOC_02053</name>
</gene>
<dbReference type="GO" id="GO:0016758">
    <property type="term" value="F:hexosyltransferase activity"/>
    <property type="evidence" value="ECO:0007669"/>
    <property type="project" value="UniProtKB-ARBA"/>
</dbReference>
<dbReference type="InterPro" id="IPR035595">
    <property type="entry name" value="UDP_glycos_trans_CS"/>
</dbReference>
<evidence type="ECO:0000313" key="4">
    <source>
        <dbReference type="Proteomes" id="UP000324974"/>
    </source>
</evidence>
<dbReference type="InterPro" id="IPR050426">
    <property type="entry name" value="Glycosyltransferase_28"/>
</dbReference>
<dbReference type="FunFam" id="3.40.50.2000:FF:000072">
    <property type="entry name" value="Glycosyl transferase"/>
    <property type="match status" value="1"/>
</dbReference>
<dbReference type="InterPro" id="IPR002213">
    <property type="entry name" value="UDP_glucos_trans"/>
</dbReference>
<sequence>MRIALYCPDMTGHLNPMTTLGRELARRGHEVSVFGLPPARRFADRAGLGYVGIGHADYETHVAPGRVRLAELTGLAAMKLTGRLLADIEIVGFRELPAAFRAQGIEAVVADQVSSAGGCVAEVLGLPCALACNALALYQEAGVPPPVLPWAYRPGLLPRLRNRLGNTALRWAVAPVRREIAAYRAAHGLSPVPDANVTTATGLVQVAQQPAFFDFPRDHLPDHFHYTGPWHEPIRDGEEPFPWDQLDGRPLVYASLGTLQNRLKHVFTAILTACETLPVQVVLALGRRDAVWDGPVPANALVVGFAPQLPLLDRAAAVVTHAGLNTALESLARGLPMVCVPVTNDQPGVAERVRWLGAGEVLRPGRVTAARLRPMIEAIVNQPKYREAAMVCRKQLELSPGVRGAADLVEEAFQTKRRVRRADWEGRLPVA</sequence>
<dbReference type="GO" id="GO:0008194">
    <property type="term" value="F:UDP-glycosyltransferase activity"/>
    <property type="evidence" value="ECO:0007669"/>
    <property type="project" value="InterPro"/>
</dbReference>
<dbReference type="Proteomes" id="UP000324974">
    <property type="component" value="Chromosome"/>
</dbReference>
<keyword evidence="2" id="KW-0328">Glycosyltransferase</keyword>
<protein>
    <submittedName>
        <fullName evidence="3">GT1 family glycosyltransferase</fullName>
    </submittedName>
</protein>
<dbReference type="PANTHER" id="PTHR48050">
    <property type="entry name" value="STEROL 3-BETA-GLUCOSYLTRANSFERASE"/>
    <property type="match status" value="1"/>
</dbReference>
<keyword evidence="4" id="KW-1185">Reference proteome</keyword>
<dbReference type="Pfam" id="PF00201">
    <property type="entry name" value="UDPGT"/>
    <property type="match status" value="1"/>
</dbReference>
<evidence type="ECO:0000256" key="2">
    <source>
        <dbReference type="RuleBase" id="RU003718"/>
    </source>
</evidence>
<evidence type="ECO:0000313" key="3">
    <source>
        <dbReference type="EMBL" id="QEL15143.1"/>
    </source>
</evidence>
<dbReference type="KEGG" id="lrs:PX52LOC_02053"/>
<dbReference type="PANTHER" id="PTHR48050:SF13">
    <property type="entry name" value="STEROL 3-BETA-GLUCOSYLTRANSFERASE UGT80A2"/>
    <property type="match status" value="1"/>
</dbReference>
<dbReference type="Gene3D" id="3.40.50.2000">
    <property type="entry name" value="Glycogen Phosphorylase B"/>
    <property type="match status" value="2"/>
</dbReference>
<accession>A0A5C1AAE4</accession>
<organism evidence="3 4">
    <name type="scientific">Limnoglobus roseus</name>
    <dbReference type="NCBI Taxonomy" id="2598579"/>
    <lineage>
        <taxon>Bacteria</taxon>
        <taxon>Pseudomonadati</taxon>
        <taxon>Planctomycetota</taxon>
        <taxon>Planctomycetia</taxon>
        <taxon>Gemmatales</taxon>
        <taxon>Gemmataceae</taxon>
        <taxon>Limnoglobus</taxon>
    </lineage>
</organism>
<dbReference type="RefSeq" id="WP_168218904.1">
    <property type="nucleotide sequence ID" value="NZ_CP042425.1"/>
</dbReference>
<comment type="similarity">
    <text evidence="2">Belongs to the UDP-glycosyltransferase family.</text>
</comment>